<feature type="region of interest" description="Disordered" evidence="1">
    <location>
        <begin position="65"/>
        <end position="87"/>
    </location>
</feature>
<protein>
    <submittedName>
        <fullName evidence="2">Uncharacterized protein</fullName>
    </submittedName>
</protein>
<organism evidence="2 3">
    <name type="scientific">Pleurodeles waltl</name>
    <name type="common">Iberian ribbed newt</name>
    <dbReference type="NCBI Taxonomy" id="8319"/>
    <lineage>
        <taxon>Eukaryota</taxon>
        <taxon>Metazoa</taxon>
        <taxon>Chordata</taxon>
        <taxon>Craniata</taxon>
        <taxon>Vertebrata</taxon>
        <taxon>Euteleostomi</taxon>
        <taxon>Amphibia</taxon>
        <taxon>Batrachia</taxon>
        <taxon>Caudata</taxon>
        <taxon>Salamandroidea</taxon>
        <taxon>Salamandridae</taxon>
        <taxon>Pleurodelinae</taxon>
        <taxon>Pleurodeles</taxon>
    </lineage>
</organism>
<comment type="caution">
    <text evidence="2">The sequence shown here is derived from an EMBL/GenBank/DDBJ whole genome shotgun (WGS) entry which is preliminary data.</text>
</comment>
<gene>
    <name evidence="2" type="ORF">NDU88_005462</name>
</gene>
<dbReference type="Proteomes" id="UP001066276">
    <property type="component" value="Chromosome 3_2"/>
</dbReference>
<proteinExistence type="predicted"/>
<accession>A0AAV7TVH7</accession>
<reference evidence="2" key="1">
    <citation type="journal article" date="2022" name="bioRxiv">
        <title>Sequencing and chromosome-scale assembly of the giantPleurodeles waltlgenome.</title>
        <authorList>
            <person name="Brown T."/>
            <person name="Elewa A."/>
            <person name="Iarovenko S."/>
            <person name="Subramanian E."/>
            <person name="Araus A.J."/>
            <person name="Petzold A."/>
            <person name="Susuki M."/>
            <person name="Suzuki K.-i.T."/>
            <person name="Hayashi T."/>
            <person name="Toyoda A."/>
            <person name="Oliveira C."/>
            <person name="Osipova E."/>
            <person name="Leigh N.D."/>
            <person name="Simon A."/>
            <person name="Yun M.H."/>
        </authorList>
    </citation>
    <scope>NUCLEOTIDE SEQUENCE</scope>
    <source>
        <strain evidence="2">20211129_DDA</strain>
        <tissue evidence="2">Liver</tissue>
    </source>
</reference>
<name>A0AAV7TVH7_PLEWA</name>
<keyword evidence="3" id="KW-1185">Reference proteome</keyword>
<dbReference type="EMBL" id="JANPWB010000006">
    <property type="protein sequence ID" value="KAJ1180240.1"/>
    <property type="molecule type" value="Genomic_DNA"/>
</dbReference>
<evidence type="ECO:0000313" key="3">
    <source>
        <dbReference type="Proteomes" id="UP001066276"/>
    </source>
</evidence>
<evidence type="ECO:0000313" key="2">
    <source>
        <dbReference type="EMBL" id="KAJ1180240.1"/>
    </source>
</evidence>
<sequence length="116" mass="12774">MRRDGILPPVLFPSIGHGKFTGSFRWGESASTKLERMDRRVKADAARIPPPMLPEASILDFLNKPVGEQKQAASGQEEQTLPPEKQCTTVESVRGVVKEVAKGAGQAVLYREDQQE</sequence>
<evidence type="ECO:0000256" key="1">
    <source>
        <dbReference type="SAM" id="MobiDB-lite"/>
    </source>
</evidence>
<dbReference type="AlphaFoldDB" id="A0AAV7TVH7"/>